<dbReference type="PANTHER" id="PTHR35272">
    <property type="entry name" value="THIOL:DISULFIDE INTERCHANGE PROTEIN DSBC-RELATED"/>
    <property type="match status" value="1"/>
</dbReference>
<keyword evidence="5" id="KW-1015">Disulfide bond</keyword>
<dbReference type="InterPro" id="IPR051470">
    <property type="entry name" value="Thiol:disulfide_interchange"/>
</dbReference>
<dbReference type="SUPFAM" id="SSF52833">
    <property type="entry name" value="Thioredoxin-like"/>
    <property type="match status" value="1"/>
</dbReference>
<proteinExistence type="inferred from homology"/>
<dbReference type="SUPFAM" id="SSF54423">
    <property type="entry name" value="DsbC/DsbG N-terminal domain-like"/>
    <property type="match status" value="1"/>
</dbReference>
<dbReference type="Gene3D" id="3.40.30.10">
    <property type="entry name" value="Glutaredoxin"/>
    <property type="match status" value="1"/>
</dbReference>
<feature type="domain" description="Thioredoxin-like fold" evidence="8">
    <location>
        <begin position="124"/>
        <end position="241"/>
    </location>
</feature>
<keyword evidence="4" id="KW-0574">Periplasm</keyword>
<dbReference type="EMBL" id="UOFJ01000004">
    <property type="protein sequence ID" value="VAW60590.1"/>
    <property type="molecule type" value="Genomic_DNA"/>
</dbReference>
<reference evidence="9" key="1">
    <citation type="submission" date="2018-06" db="EMBL/GenBank/DDBJ databases">
        <authorList>
            <person name="Zhirakovskaya E."/>
        </authorList>
    </citation>
    <scope>NUCLEOTIDE SEQUENCE</scope>
</reference>
<dbReference type="Gene3D" id="3.10.450.70">
    <property type="entry name" value="Disulphide bond isomerase, DsbC/G, N-terminal"/>
    <property type="match status" value="1"/>
</dbReference>
<dbReference type="InterPro" id="IPR012336">
    <property type="entry name" value="Thioredoxin-like_fold"/>
</dbReference>
<evidence type="ECO:0000256" key="1">
    <source>
        <dbReference type="ARBA" id="ARBA00004418"/>
    </source>
</evidence>
<organism evidence="9">
    <name type="scientific">hydrothermal vent metagenome</name>
    <dbReference type="NCBI Taxonomy" id="652676"/>
    <lineage>
        <taxon>unclassified sequences</taxon>
        <taxon>metagenomes</taxon>
        <taxon>ecological metagenomes</taxon>
    </lineage>
</organism>
<evidence type="ECO:0000256" key="6">
    <source>
        <dbReference type="ARBA" id="ARBA00023284"/>
    </source>
</evidence>
<dbReference type="InterPro" id="IPR036249">
    <property type="entry name" value="Thioredoxin-like_sf"/>
</dbReference>
<protein>
    <submittedName>
        <fullName evidence="9">Thiol:disulfide interchange protein DsbC</fullName>
    </submittedName>
</protein>
<sequence>MKPLLKPVLALLLLLSAPFSMLHADAAADQAADIKALKALLPAHLPNPSEATVKATPVKGLFEVMSGSQVMYMTKDARYIIDGDLYDMSIRKNLTEDARGGIRLNMLGELGEKNMLVYNPKGPVKHTITVFTDIYCPYCRRLHDEMGDYMANGVKVRYIFVPFKGPKSVEASVSVWCAKDKNKALDEAKSGGSLEKKECDNPISKHQALATQLGIRGTPAIMLESGQLLGGYVPSAKLLEQLNGEKAN</sequence>
<keyword evidence="6" id="KW-0676">Redox-active center</keyword>
<dbReference type="PANTHER" id="PTHR35272:SF3">
    <property type="entry name" value="THIOL:DISULFIDE INTERCHANGE PROTEIN DSBC"/>
    <property type="match status" value="1"/>
</dbReference>
<comment type="subcellular location">
    <subcellularLocation>
        <location evidence="1">Periplasm</location>
    </subcellularLocation>
</comment>
<evidence type="ECO:0000256" key="3">
    <source>
        <dbReference type="ARBA" id="ARBA00022729"/>
    </source>
</evidence>
<accession>A0A3B0X7P3</accession>
<evidence type="ECO:0000259" key="7">
    <source>
        <dbReference type="Pfam" id="PF10411"/>
    </source>
</evidence>
<dbReference type="Pfam" id="PF13098">
    <property type="entry name" value="Thioredoxin_2"/>
    <property type="match status" value="1"/>
</dbReference>
<keyword evidence="3" id="KW-0732">Signal</keyword>
<name>A0A3B0X7P3_9ZZZZ</name>
<dbReference type="CDD" id="cd03020">
    <property type="entry name" value="DsbA_DsbC_DsbG"/>
    <property type="match status" value="1"/>
</dbReference>
<dbReference type="InterPro" id="IPR018950">
    <property type="entry name" value="DiS-bond_isomerase_DsbC/G_N"/>
</dbReference>
<dbReference type="InterPro" id="IPR009094">
    <property type="entry name" value="DiS-bond_isomerase_DsbC/G_N_sf"/>
</dbReference>
<gene>
    <name evidence="9" type="ORF">MNBD_GAMMA10-1695</name>
</gene>
<feature type="domain" description="Disulphide bond isomerase DsbC/G N-terminal" evidence="7">
    <location>
        <begin position="28"/>
        <end position="96"/>
    </location>
</feature>
<evidence type="ECO:0000313" key="9">
    <source>
        <dbReference type="EMBL" id="VAW60590.1"/>
    </source>
</evidence>
<evidence type="ECO:0000256" key="2">
    <source>
        <dbReference type="ARBA" id="ARBA00009813"/>
    </source>
</evidence>
<dbReference type="Pfam" id="PF10411">
    <property type="entry name" value="DsbC_N"/>
    <property type="match status" value="1"/>
</dbReference>
<comment type="similarity">
    <text evidence="2">Belongs to the thioredoxin family. DsbC subfamily.</text>
</comment>
<evidence type="ECO:0000259" key="8">
    <source>
        <dbReference type="Pfam" id="PF13098"/>
    </source>
</evidence>
<dbReference type="InterPro" id="IPR033954">
    <property type="entry name" value="DiS-bond_Isoase_DsbC/G"/>
</dbReference>
<dbReference type="AlphaFoldDB" id="A0A3B0X7P3"/>
<evidence type="ECO:0000256" key="5">
    <source>
        <dbReference type="ARBA" id="ARBA00023157"/>
    </source>
</evidence>
<evidence type="ECO:0000256" key="4">
    <source>
        <dbReference type="ARBA" id="ARBA00022764"/>
    </source>
</evidence>
<dbReference type="GO" id="GO:0042597">
    <property type="term" value="C:periplasmic space"/>
    <property type="evidence" value="ECO:0007669"/>
    <property type="project" value="UniProtKB-SubCell"/>
</dbReference>